<dbReference type="OrthoDB" id="4739136at2759"/>
<evidence type="ECO:0000313" key="5">
    <source>
        <dbReference type="Proteomes" id="UP000243498"/>
    </source>
</evidence>
<reference evidence="4" key="3">
    <citation type="journal article" date="2019" name="Microbiol. Resour. Announc.">
        <title>Genome Sequence of Metarhizium rileyi, a Microbial Control Agent for Lepidoptera.</title>
        <authorList>
            <person name="Binneck E."/>
            <person name="Lastra C.C.L."/>
            <person name="Sosa-Gomez D.R."/>
        </authorList>
    </citation>
    <scope>NUCLEOTIDE SEQUENCE</scope>
    <source>
        <strain evidence="4">Cep018-CH2</strain>
    </source>
</reference>
<dbReference type="Proteomes" id="UP000317257">
    <property type="component" value="Unassembled WGS sequence"/>
</dbReference>
<gene>
    <name evidence="4" type="ORF">ED733_004706</name>
    <name evidence="3" type="ORF">NOR_06089</name>
</gene>
<dbReference type="EMBL" id="SBHS01000007">
    <property type="protein sequence ID" value="TWU75457.1"/>
    <property type="molecule type" value="Genomic_DNA"/>
</dbReference>
<dbReference type="OMA" id="MALNKTM"/>
<dbReference type="Proteomes" id="UP000243498">
    <property type="component" value="Unassembled WGS sequence"/>
</dbReference>
<dbReference type="EMBL" id="AZHC01000021">
    <property type="protein sequence ID" value="OAA39669.1"/>
    <property type="molecule type" value="Genomic_DNA"/>
</dbReference>
<sequence>MNPQRPSPRKWRGARPPNAISQAEKKPKKFAVAPTMPSIKSKMDDRRRNNDVTTEAQYLLPPPDGENLLEAVLILPENYMLSRELTEPSSLDAIKTENEIWIKIIQDKPNVLHIYSRTALCLQEGFKAVNQAIHDMCLTRQNESTRFLVQMPVRAGPDSSIIVELDSRPRVEQHHSTTVGAAEVADNVVKQLGPSFSTSTTALQTIKKSLHMRVDFGLINIRRRKRGVGNTMSYSDFTEMALKYGTKGGAELNTRLMPAGLITKLMALFLESRLKVCQRIEDVIYRDSIKLKMNNQVLKADIEYFGNRQPSLTNVRLVIPERWPLLRWTVMAPDRDYDWGLQVDVDSEVQPIPAPIEQLIKKITIPTEGWKSPADFEHRCVEMRVENPEMWSGTIDEMRTKSSALIPFHDTPFVIEISRNHAWKGLNTKVSPFAWIGVRLLGRQWEDNLNYKKPHELNKDWGLHQSDIWAGSEATAEGQFAGFVCHVLEVLSVLEGVNISASTVQFS</sequence>
<evidence type="ECO:0000313" key="4">
    <source>
        <dbReference type="EMBL" id="TWU75457.1"/>
    </source>
</evidence>
<reference evidence="6" key="2">
    <citation type="submission" date="2018-12" db="EMBL/GenBank/DDBJ databases">
        <title>The complete genome of Metarhizium rileyi, a key fungal pathogen of Lepidoptera.</title>
        <authorList>
            <person name="Binneck E."/>
            <person name="Lastra C.C.L."/>
            <person name="Sosa-Gomez D.R."/>
        </authorList>
    </citation>
    <scope>NUCLEOTIDE SEQUENCE [LARGE SCALE GENOMIC DNA]</scope>
    <source>
        <strain evidence="6">Cep018-CH2</strain>
    </source>
</reference>
<evidence type="ECO:0000259" key="2">
    <source>
        <dbReference type="Pfam" id="PF25482"/>
    </source>
</evidence>
<dbReference type="STRING" id="1081105.A0A167B5B4"/>
<keyword evidence="5" id="KW-1185">Reference proteome</keyword>
<organism evidence="3 5">
    <name type="scientific">Metarhizium rileyi (strain RCEF 4871)</name>
    <name type="common">Nomuraea rileyi</name>
    <dbReference type="NCBI Taxonomy" id="1649241"/>
    <lineage>
        <taxon>Eukaryota</taxon>
        <taxon>Fungi</taxon>
        <taxon>Dikarya</taxon>
        <taxon>Ascomycota</taxon>
        <taxon>Pezizomycotina</taxon>
        <taxon>Sordariomycetes</taxon>
        <taxon>Hypocreomycetidae</taxon>
        <taxon>Hypocreales</taxon>
        <taxon>Clavicipitaceae</taxon>
        <taxon>Metarhizium</taxon>
    </lineage>
</organism>
<feature type="region of interest" description="Disordered" evidence="1">
    <location>
        <begin position="1"/>
        <end position="49"/>
    </location>
</feature>
<proteinExistence type="predicted"/>
<evidence type="ECO:0000313" key="6">
    <source>
        <dbReference type="Proteomes" id="UP000317257"/>
    </source>
</evidence>
<protein>
    <recommendedName>
        <fullName evidence="2">DUF7905 domain-containing protein</fullName>
    </recommendedName>
</protein>
<accession>A0A167B5B4</accession>
<dbReference type="Pfam" id="PF25482">
    <property type="entry name" value="DUF7905"/>
    <property type="match status" value="1"/>
</dbReference>
<comment type="caution">
    <text evidence="3">The sequence shown here is derived from an EMBL/GenBank/DDBJ whole genome shotgun (WGS) entry which is preliminary data.</text>
</comment>
<dbReference type="InterPro" id="IPR057227">
    <property type="entry name" value="DUF7905"/>
</dbReference>
<evidence type="ECO:0000256" key="1">
    <source>
        <dbReference type="SAM" id="MobiDB-lite"/>
    </source>
</evidence>
<name>A0A167B5B4_METRR</name>
<accession>A0A5C6GEN6</accession>
<dbReference type="AlphaFoldDB" id="A0A167B5B4"/>
<reference evidence="3 5" key="1">
    <citation type="journal article" date="2016" name="Genome Biol. Evol.">
        <title>Divergent and convergent evolution of fungal pathogenicity.</title>
        <authorList>
            <person name="Shang Y."/>
            <person name="Xiao G."/>
            <person name="Zheng P."/>
            <person name="Cen K."/>
            <person name="Zhan S."/>
            <person name="Wang C."/>
        </authorList>
    </citation>
    <scope>NUCLEOTIDE SEQUENCE [LARGE SCALE GENOMIC DNA]</scope>
    <source>
        <strain evidence="3 5">RCEF 4871</strain>
    </source>
</reference>
<evidence type="ECO:0000313" key="3">
    <source>
        <dbReference type="EMBL" id="OAA39669.1"/>
    </source>
</evidence>
<feature type="domain" description="DUF7905" evidence="2">
    <location>
        <begin position="189"/>
        <end position="427"/>
    </location>
</feature>